<feature type="transmembrane region" description="Helical" evidence="1">
    <location>
        <begin position="117"/>
        <end position="135"/>
    </location>
</feature>
<gene>
    <name evidence="2" type="ORF">H3Z74_09540</name>
</gene>
<sequence>MPTRHRAATNYHGFALATFLAGPIYVTSMGIAIWTTDMSAAVQLPNDWSWVAALLPLTMFSMIGGAFLSIVPNLIGLQAMMWLGGRNPAMQLPVSWALAGVLSMAFVTMLAEPDSTVSIPGIALVITGAICALLCRRGVSWEECPLAEGP</sequence>
<dbReference type="KEGG" id="spap:H3Z74_09540"/>
<evidence type="ECO:0000313" key="2">
    <source>
        <dbReference type="EMBL" id="QNQ11354.1"/>
    </source>
</evidence>
<keyword evidence="1" id="KW-0812">Transmembrane</keyword>
<feature type="transmembrane region" description="Helical" evidence="1">
    <location>
        <begin position="48"/>
        <end position="71"/>
    </location>
</feature>
<evidence type="ECO:0000313" key="3">
    <source>
        <dbReference type="Proteomes" id="UP000516148"/>
    </source>
</evidence>
<accession>A0A7H0LNV1</accession>
<name>A0A7H0LNV1_9SPHN</name>
<feature type="transmembrane region" description="Helical" evidence="1">
    <location>
        <begin position="12"/>
        <end position="36"/>
    </location>
</feature>
<dbReference type="EMBL" id="CP061038">
    <property type="protein sequence ID" value="QNQ11354.1"/>
    <property type="molecule type" value="Genomic_DNA"/>
</dbReference>
<keyword evidence="3" id="KW-1185">Reference proteome</keyword>
<keyword evidence="1" id="KW-0472">Membrane</keyword>
<feature type="transmembrane region" description="Helical" evidence="1">
    <location>
        <begin position="92"/>
        <end position="111"/>
    </location>
</feature>
<dbReference type="Proteomes" id="UP000516148">
    <property type="component" value="Chromosome"/>
</dbReference>
<dbReference type="AlphaFoldDB" id="A0A7H0LNV1"/>
<dbReference type="RefSeq" id="WP_187763635.1">
    <property type="nucleotide sequence ID" value="NZ_CP061038.1"/>
</dbReference>
<keyword evidence="1" id="KW-1133">Transmembrane helix</keyword>
<evidence type="ECO:0000256" key="1">
    <source>
        <dbReference type="SAM" id="Phobius"/>
    </source>
</evidence>
<protein>
    <submittedName>
        <fullName evidence="2">Uncharacterized protein</fullName>
    </submittedName>
</protein>
<organism evidence="2 3">
    <name type="scientific">Sphingomonas alpina</name>
    <dbReference type="NCBI Taxonomy" id="653931"/>
    <lineage>
        <taxon>Bacteria</taxon>
        <taxon>Pseudomonadati</taxon>
        <taxon>Pseudomonadota</taxon>
        <taxon>Alphaproteobacteria</taxon>
        <taxon>Sphingomonadales</taxon>
        <taxon>Sphingomonadaceae</taxon>
        <taxon>Sphingomonas</taxon>
    </lineage>
</organism>
<proteinExistence type="predicted"/>
<reference evidence="2 3" key="1">
    <citation type="submission" date="2020-09" db="EMBL/GenBank/DDBJ databases">
        <title>Sphingomonas sp., a new species isolated from pork steak.</title>
        <authorList>
            <person name="Heidler von Heilborn D."/>
        </authorList>
    </citation>
    <scope>NUCLEOTIDE SEQUENCE [LARGE SCALE GENOMIC DNA]</scope>
    <source>
        <strain evidence="3">S8-3T</strain>
    </source>
</reference>